<dbReference type="Proteomes" id="UP001597191">
    <property type="component" value="Unassembled WGS sequence"/>
</dbReference>
<organism evidence="2 3">
    <name type="scientific">Lapidilactobacillus gannanensis</name>
    <dbReference type="NCBI Taxonomy" id="2486002"/>
    <lineage>
        <taxon>Bacteria</taxon>
        <taxon>Bacillati</taxon>
        <taxon>Bacillota</taxon>
        <taxon>Bacilli</taxon>
        <taxon>Lactobacillales</taxon>
        <taxon>Lactobacillaceae</taxon>
        <taxon>Lapidilactobacillus</taxon>
    </lineage>
</organism>
<sequence>MEMTLKVLTAADIVPLWQLAYGQSDHEWQRWNGPYFNDPILTLDEFQHKINPGDWMRQGIWVDQKLVGEVSAYYEDGQLQRWLDVGLVIYQQQVWGQGLGSQALRLWINQVFERSALPHVGLTTWSGNVRMMKVAENVGLNLEARVPQVRYWQGQYWDSVKYGILRKDWQC</sequence>
<feature type="domain" description="N-acetyltransferase" evidence="1">
    <location>
        <begin position="3"/>
        <end position="163"/>
    </location>
</feature>
<reference evidence="3" key="1">
    <citation type="journal article" date="2019" name="Int. J. Syst. Evol. Microbiol.">
        <title>The Global Catalogue of Microorganisms (GCM) 10K type strain sequencing project: providing services to taxonomists for standard genome sequencing and annotation.</title>
        <authorList>
            <consortium name="The Broad Institute Genomics Platform"/>
            <consortium name="The Broad Institute Genome Sequencing Center for Infectious Disease"/>
            <person name="Wu L."/>
            <person name="Ma J."/>
        </authorList>
    </citation>
    <scope>NUCLEOTIDE SEQUENCE [LARGE SCALE GENOMIC DNA]</scope>
    <source>
        <strain evidence="3">CCM 8937</strain>
    </source>
</reference>
<protein>
    <submittedName>
        <fullName evidence="2">GNAT family N-acetyltransferase</fullName>
        <ecNumber evidence="2">2.3.-.-</ecNumber>
    </submittedName>
</protein>
<dbReference type="RefSeq" id="WP_125648409.1">
    <property type="nucleotide sequence ID" value="NZ_JBHTOH010000006.1"/>
</dbReference>
<accession>A0ABW4BKN9</accession>
<dbReference type="Pfam" id="PF13302">
    <property type="entry name" value="Acetyltransf_3"/>
    <property type="match status" value="1"/>
</dbReference>
<dbReference type="PROSITE" id="PS51186">
    <property type="entry name" value="GNAT"/>
    <property type="match status" value="1"/>
</dbReference>
<dbReference type="PANTHER" id="PTHR43415:SF4">
    <property type="entry name" value="N-ACETYLTRANSFERASE DOMAIN-CONTAINING PROTEIN"/>
    <property type="match status" value="1"/>
</dbReference>
<evidence type="ECO:0000259" key="1">
    <source>
        <dbReference type="PROSITE" id="PS51186"/>
    </source>
</evidence>
<dbReference type="GO" id="GO:0016746">
    <property type="term" value="F:acyltransferase activity"/>
    <property type="evidence" value="ECO:0007669"/>
    <property type="project" value="UniProtKB-KW"/>
</dbReference>
<evidence type="ECO:0000313" key="3">
    <source>
        <dbReference type="Proteomes" id="UP001597191"/>
    </source>
</evidence>
<dbReference type="InterPro" id="IPR016181">
    <property type="entry name" value="Acyl_CoA_acyltransferase"/>
</dbReference>
<dbReference type="EC" id="2.3.-.-" evidence="2"/>
<dbReference type="EMBL" id="JBHTOH010000006">
    <property type="protein sequence ID" value="MFD1410080.1"/>
    <property type="molecule type" value="Genomic_DNA"/>
</dbReference>
<name>A0ABW4BKN9_9LACO</name>
<gene>
    <name evidence="2" type="ORF">ACFQ4R_00340</name>
</gene>
<dbReference type="InterPro" id="IPR000182">
    <property type="entry name" value="GNAT_dom"/>
</dbReference>
<proteinExistence type="predicted"/>
<keyword evidence="3" id="KW-1185">Reference proteome</keyword>
<dbReference type="PANTHER" id="PTHR43415">
    <property type="entry name" value="SPERMIDINE N(1)-ACETYLTRANSFERASE"/>
    <property type="match status" value="1"/>
</dbReference>
<evidence type="ECO:0000313" key="2">
    <source>
        <dbReference type="EMBL" id="MFD1410080.1"/>
    </source>
</evidence>
<dbReference type="Gene3D" id="3.40.630.30">
    <property type="match status" value="1"/>
</dbReference>
<keyword evidence="2" id="KW-0012">Acyltransferase</keyword>
<comment type="caution">
    <text evidence="2">The sequence shown here is derived from an EMBL/GenBank/DDBJ whole genome shotgun (WGS) entry which is preliminary data.</text>
</comment>
<keyword evidence="2" id="KW-0808">Transferase</keyword>
<dbReference type="SUPFAM" id="SSF55729">
    <property type="entry name" value="Acyl-CoA N-acyltransferases (Nat)"/>
    <property type="match status" value="1"/>
</dbReference>